<dbReference type="OrthoDB" id="9806724at2"/>
<evidence type="ECO:0000313" key="11">
    <source>
        <dbReference type="EMBL" id="EFQ05806.1"/>
    </source>
</evidence>
<dbReference type="PANTHER" id="PTHR43400:SF10">
    <property type="entry name" value="3-OXOSTEROID 1-DEHYDROGENASE"/>
    <property type="match status" value="1"/>
</dbReference>
<dbReference type="GO" id="GO:0016020">
    <property type="term" value="C:membrane"/>
    <property type="evidence" value="ECO:0007669"/>
    <property type="project" value="InterPro"/>
</dbReference>
<proteinExistence type="predicted"/>
<evidence type="ECO:0000256" key="7">
    <source>
        <dbReference type="ARBA" id="ARBA00023002"/>
    </source>
</evidence>
<dbReference type="GO" id="GO:0008202">
    <property type="term" value="P:steroid metabolic process"/>
    <property type="evidence" value="ECO:0007669"/>
    <property type="project" value="UniProtKB-ARBA"/>
</dbReference>
<evidence type="ECO:0000256" key="1">
    <source>
        <dbReference type="ARBA" id="ARBA00001917"/>
    </source>
</evidence>
<dbReference type="EMBL" id="AECU01000200">
    <property type="protein sequence ID" value="EFQ05806.1"/>
    <property type="molecule type" value="Genomic_DNA"/>
</dbReference>
<keyword evidence="9" id="KW-0732">Signal</keyword>
<reference evidence="11 12" key="1">
    <citation type="submission" date="2010-08" db="EMBL/GenBank/DDBJ databases">
        <authorList>
            <person name="Weinstock G."/>
            <person name="Sodergren E."/>
            <person name="Clifton S."/>
            <person name="Fulton L."/>
            <person name="Fulton B."/>
            <person name="Courtney L."/>
            <person name="Fronick C."/>
            <person name="Harrison M."/>
            <person name="Strong C."/>
            <person name="Farmer C."/>
            <person name="Delahaunty K."/>
            <person name="Markovic C."/>
            <person name="Hall O."/>
            <person name="Minx P."/>
            <person name="Tomlinson C."/>
            <person name="Mitreva M."/>
            <person name="Hou S."/>
            <person name="Chen J."/>
            <person name="Wollam A."/>
            <person name="Pepin K.H."/>
            <person name="Johnson M."/>
            <person name="Bhonagiri V."/>
            <person name="Zhang X."/>
            <person name="Suruliraj S."/>
            <person name="Warren W."/>
            <person name="Chinwalla A."/>
            <person name="Mardis E.R."/>
            <person name="Wilson R.K."/>
        </authorList>
    </citation>
    <scope>NUCLEOTIDE SEQUENCE [LARGE SCALE GENOMIC DNA]</scope>
    <source>
        <strain evidence="11 12">KLE1255</strain>
    </source>
</reference>
<dbReference type="SUPFAM" id="SSF56425">
    <property type="entry name" value="Succinate dehydrogenase/fumarate reductase flavoprotein, catalytic domain"/>
    <property type="match status" value="1"/>
</dbReference>
<dbReference type="InterPro" id="IPR036188">
    <property type="entry name" value="FAD/NAD-bd_sf"/>
</dbReference>
<organism evidence="11 12">
    <name type="scientific">Faecalibacterium cf. prausnitzii KLE1255</name>
    <dbReference type="NCBI Taxonomy" id="748224"/>
    <lineage>
        <taxon>Bacteria</taxon>
        <taxon>Bacillati</taxon>
        <taxon>Bacillota</taxon>
        <taxon>Clostridia</taxon>
        <taxon>Eubacteriales</taxon>
        <taxon>Oscillospiraceae</taxon>
        <taxon>Faecalibacterium</taxon>
    </lineage>
</organism>
<keyword evidence="6" id="KW-0274">FAD</keyword>
<sequence length="671" mass="72455">MKKISRKSFLKLASAAAMSGITAGALAACNAASGSTAASSAAAKYTPGTYTATAKGMSDITMTATFSETAITDIQLDLSGETDSIGQAAKDDLIKQLLEAQNSTIDGVSGATITSDAVKQCMNDCITQAMGGTAVSAPEASEQAASWRTAPEAIPDSEITKTYDVDVAIIGMGYAGLSCYRELAEEGKNVLVLEAMPRESWWTVGHDIGHINSDYLLSHGVPKVDEVEFVNNWMMQTHGKANTALVMKFAKNSGSTVDWWLDKINPDTLAKTRIQFWPDNEYTVHQLNNGMHYYTGTLEWWENYWENPASGEKNNNTAGQLELKDLSWDNYNYVEENFSDNATALFGTKGVQLVMDGAKVTGVIAQDSDGNYLKINAKNGVVLAGGGFGGNKEMMDDLLPDIKRLFTKDEDFFAPFGRDGSTIQMGVWAGGRLEGDISTMNFDSMAVPDYLPGPLWVDENGQRFQNEAFAGPEINGFFMARAKRGNITSIYDSTYETQILRGFPGHQAFEYDMPAVVEAMKGNFEAAKAAGAEGANGWYCADTIEQLAEYIGVEPAALSATVEQYNKVCAEGYDSDFAKDPHFLNAVAKAPFYAHVTTPSLGFALVTTGGFVTTNDQQVLNEDYQPIEGLYASGNTCGMRFGPEYITPIPGVSIGMCLTLGRELGKYLAAK</sequence>
<dbReference type="Pfam" id="PF04205">
    <property type="entry name" value="FMN_bind"/>
    <property type="match status" value="1"/>
</dbReference>
<comment type="cofactor">
    <cofactor evidence="2">
        <name>FAD</name>
        <dbReference type="ChEBI" id="CHEBI:57692"/>
    </cofactor>
</comment>
<comment type="caution">
    <text evidence="11">The sequence shown here is derived from an EMBL/GenBank/DDBJ whole genome shotgun (WGS) entry which is preliminary data.</text>
</comment>
<feature type="signal peptide" evidence="9">
    <location>
        <begin position="1"/>
        <end position="27"/>
    </location>
</feature>
<comment type="cofactor">
    <cofactor evidence="1">
        <name>FMN</name>
        <dbReference type="ChEBI" id="CHEBI:58210"/>
    </cofactor>
</comment>
<protein>
    <recommendedName>
        <fullName evidence="4">Urocanate reductase</fullName>
        <ecNumber evidence="3">1.3.99.33</ecNumber>
    </recommendedName>
</protein>
<dbReference type="Proteomes" id="UP000006028">
    <property type="component" value="Unassembled WGS sequence"/>
</dbReference>
<dbReference type="eggNOG" id="COG1053">
    <property type="taxonomic scope" value="Bacteria"/>
</dbReference>
<evidence type="ECO:0000256" key="9">
    <source>
        <dbReference type="SAM" id="SignalP"/>
    </source>
</evidence>
<evidence type="ECO:0000259" key="10">
    <source>
        <dbReference type="SMART" id="SM00900"/>
    </source>
</evidence>
<evidence type="ECO:0000256" key="3">
    <source>
        <dbReference type="ARBA" id="ARBA00013137"/>
    </source>
</evidence>
<feature type="chain" id="PRO_5039484831" description="Urocanate reductase" evidence="9">
    <location>
        <begin position="28"/>
        <end position="671"/>
    </location>
</feature>
<dbReference type="InterPro" id="IPR027477">
    <property type="entry name" value="Succ_DH/fumarate_Rdtase_cat_sf"/>
</dbReference>
<evidence type="ECO:0000256" key="4">
    <source>
        <dbReference type="ARBA" id="ARBA00015872"/>
    </source>
</evidence>
<feature type="domain" description="FMN-binding" evidence="10">
    <location>
        <begin position="56"/>
        <end position="129"/>
    </location>
</feature>
<dbReference type="InterPro" id="IPR003953">
    <property type="entry name" value="FAD-dep_OxRdtase_2_FAD-bd"/>
</dbReference>
<accession>E2ZLY7</accession>
<dbReference type="PROSITE" id="PS51257">
    <property type="entry name" value="PROKAR_LIPOPROTEIN"/>
    <property type="match status" value="1"/>
</dbReference>
<dbReference type="InterPro" id="IPR006311">
    <property type="entry name" value="TAT_signal"/>
</dbReference>
<dbReference type="eggNOG" id="COG3976">
    <property type="taxonomic scope" value="Bacteria"/>
</dbReference>
<dbReference type="GO" id="GO:0010181">
    <property type="term" value="F:FMN binding"/>
    <property type="evidence" value="ECO:0007669"/>
    <property type="project" value="InterPro"/>
</dbReference>
<keyword evidence="5" id="KW-0285">Flavoprotein</keyword>
<dbReference type="Gene3D" id="3.90.700.10">
    <property type="entry name" value="Succinate dehydrogenase/fumarate reductase flavoprotein, catalytic domain"/>
    <property type="match status" value="1"/>
</dbReference>
<dbReference type="HOGENOM" id="CLU_011398_4_3_9"/>
<dbReference type="GO" id="GO:0033765">
    <property type="term" value="F:steroid dehydrogenase activity, acting on the CH-CH group of donors"/>
    <property type="evidence" value="ECO:0007669"/>
    <property type="project" value="UniProtKB-ARBA"/>
</dbReference>
<dbReference type="PANTHER" id="PTHR43400">
    <property type="entry name" value="FUMARATE REDUCTASE"/>
    <property type="match status" value="1"/>
</dbReference>
<dbReference type="Gene3D" id="3.90.1010.20">
    <property type="match status" value="1"/>
</dbReference>
<gene>
    <name evidence="11" type="ORF">HMPREF9436_02698</name>
</gene>
<evidence type="ECO:0000256" key="2">
    <source>
        <dbReference type="ARBA" id="ARBA00001974"/>
    </source>
</evidence>
<dbReference type="BioCyc" id="FCF748224-HMP:GTSS-2131-MONOMER"/>
<evidence type="ECO:0000256" key="5">
    <source>
        <dbReference type="ARBA" id="ARBA00022630"/>
    </source>
</evidence>
<dbReference type="SMART" id="SM00900">
    <property type="entry name" value="FMN_bind"/>
    <property type="match status" value="1"/>
</dbReference>
<dbReference type="AlphaFoldDB" id="E2ZLY7"/>
<dbReference type="Pfam" id="PF00890">
    <property type="entry name" value="FAD_binding_2"/>
    <property type="match status" value="1"/>
</dbReference>
<evidence type="ECO:0000313" key="12">
    <source>
        <dbReference type="Proteomes" id="UP000006028"/>
    </source>
</evidence>
<comment type="catalytic activity">
    <reaction evidence="8">
        <text>dihydrourocanate + A = urocanate + AH2</text>
        <dbReference type="Rhea" id="RHEA:36059"/>
        <dbReference type="ChEBI" id="CHEBI:13193"/>
        <dbReference type="ChEBI" id="CHEBI:17499"/>
        <dbReference type="ChEBI" id="CHEBI:27247"/>
        <dbReference type="ChEBI" id="CHEBI:72991"/>
        <dbReference type="EC" id="1.3.99.33"/>
    </reaction>
</comment>
<dbReference type="EC" id="1.3.99.33" evidence="3"/>
<evidence type="ECO:0000256" key="8">
    <source>
        <dbReference type="ARBA" id="ARBA00049922"/>
    </source>
</evidence>
<name>E2ZLY7_9FIRM</name>
<dbReference type="Gene3D" id="3.50.50.60">
    <property type="entry name" value="FAD/NAD(P)-binding domain"/>
    <property type="match status" value="1"/>
</dbReference>
<evidence type="ECO:0000256" key="6">
    <source>
        <dbReference type="ARBA" id="ARBA00022827"/>
    </source>
</evidence>
<keyword evidence="7" id="KW-0560">Oxidoreductase</keyword>
<dbReference type="InterPro" id="IPR050315">
    <property type="entry name" value="FAD-oxidoreductase_2"/>
</dbReference>
<dbReference type="RefSeq" id="WP_005945061.1">
    <property type="nucleotide sequence ID" value="NZ_GL538343.1"/>
</dbReference>
<dbReference type="PROSITE" id="PS51318">
    <property type="entry name" value="TAT"/>
    <property type="match status" value="1"/>
</dbReference>
<dbReference type="InterPro" id="IPR007329">
    <property type="entry name" value="FMN-bd"/>
</dbReference>
<dbReference type="SUPFAM" id="SSF51905">
    <property type="entry name" value="FAD/NAD(P)-binding domain"/>
    <property type="match status" value="1"/>
</dbReference>
<dbReference type="STRING" id="748224.HMPREF9436_02698"/>